<accession>A0AAE1FUF0</accession>
<gene>
    <name evidence="1" type="ORF">Pcinc_014767</name>
</gene>
<reference evidence="1" key="1">
    <citation type="submission" date="2023-10" db="EMBL/GenBank/DDBJ databases">
        <title>Genome assemblies of two species of porcelain crab, Petrolisthes cinctipes and Petrolisthes manimaculis (Anomura: Porcellanidae).</title>
        <authorList>
            <person name="Angst P."/>
        </authorList>
    </citation>
    <scope>NUCLEOTIDE SEQUENCE</scope>
    <source>
        <strain evidence="1">PB745_01</strain>
        <tissue evidence="1">Gill</tissue>
    </source>
</reference>
<dbReference type="AlphaFoldDB" id="A0AAE1FUF0"/>
<sequence>MTEAMGFETPCLIISSSILVCHFNYFHGDCRSCVARCHSIFYRFIQSHYPQPANQPITPNLPTPPITPTTDPTYHNPIILVPIKTSTTSTKQSSFNELSTLNTLNTTTVTAQQQANNNNGVVYTFNTLKNLQTQKKQQQQRMQKKIINKK</sequence>
<dbReference type="Proteomes" id="UP001286313">
    <property type="component" value="Unassembled WGS sequence"/>
</dbReference>
<comment type="caution">
    <text evidence="1">The sequence shown here is derived from an EMBL/GenBank/DDBJ whole genome shotgun (WGS) entry which is preliminary data.</text>
</comment>
<protein>
    <submittedName>
        <fullName evidence="1">Uncharacterized protein</fullName>
    </submittedName>
</protein>
<evidence type="ECO:0000313" key="2">
    <source>
        <dbReference type="Proteomes" id="UP001286313"/>
    </source>
</evidence>
<keyword evidence="2" id="KW-1185">Reference proteome</keyword>
<evidence type="ECO:0000313" key="1">
    <source>
        <dbReference type="EMBL" id="KAK3880754.1"/>
    </source>
</evidence>
<name>A0AAE1FUF0_PETCI</name>
<organism evidence="1 2">
    <name type="scientific">Petrolisthes cinctipes</name>
    <name type="common">Flat porcelain crab</name>
    <dbReference type="NCBI Taxonomy" id="88211"/>
    <lineage>
        <taxon>Eukaryota</taxon>
        <taxon>Metazoa</taxon>
        <taxon>Ecdysozoa</taxon>
        <taxon>Arthropoda</taxon>
        <taxon>Crustacea</taxon>
        <taxon>Multicrustacea</taxon>
        <taxon>Malacostraca</taxon>
        <taxon>Eumalacostraca</taxon>
        <taxon>Eucarida</taxon>
        <taxon>Decapoda</taxon>
        <taxon>Pleocyemata</taxon>
        <taxon>Anomura</taxon>
        <taxon>Galatheoidea</taxon>
        <taxon>Porcellanidae</taxon>
        <taxon>Petrolisthes</taxon>
    </lineage>
</organism>
<dbReference type="EMBL" id="JAWQEG010001292">
    <property type="protein sequence ID" value="KAK3880754.1"/>
    <property type="molecule type" value="Genomic_DNA"/>
</dbReference>
<proteinExistence type="predicted"/>